<reference evidence="1" key="1">
    <citation type="journal article" date="2020" name="Nature">
        <title>Giant virus diversity and host interactions through global metagenomics.</title>
        <authorList>
            <person name="Schulz F."/>
            <person name="Roux S."/>
            <person name="Paez-Espino D."/>
            <person name="Jungbluth S."/>
            <person name="Walsh D.A."/>
            <person name="Denef V.J."/>
            <person name="McMahon K.D."/>
            <person name="Konstantinidis K.T."/>
            <person name="Eloe-Fadrosh E.A."/>
            <person name="Kyrpides N.C."/>
            <person name="Woyke T."/>
        </authorList>
    </citation>
    <scope>NUCLEOTIDE SEQUENCE</scope>
    <source>
        <strain evidence="1">GVMAG-M-3300009068-25</strain>
    </source>
</reference>
<sequence length="413" mass="47822">MGIVISCDVDDTTMTNEVVQRQVFQVIDKFAWKALYYGENKTKIEACNADIEKVDYPWDLVVLVSDDMIPEIHGYDDIIRKSAPSLDCILWFNDGYQGYKLNTLSIYGREMYRRLGSMYAREYKSFYCDTELTDLCKGVEKSKTVYNPLCIIRHRHPALGYGGADSLYLRNQKYFEQDLRTYISRKVYSCDLSILIPTLVERLPQFTKLVESLREQFARICPGLRLEINELRDNRQMSVGMKRRLLLERATGKYVAFIDDDDSVTDAYFEDFLTCFTSGHDVMMIRGDMGGHTFVHSIRYPLTGAMYVDNMFVRPPNHLNPMLTEFARLATFEDATRGEDLKWTIDLAKTGILKHETPSTRVQYLYTINVAVDPRVIEYQKTHTYDEWVKALLVPAKPVRTGLRLSSRGFVSK</sequence>
<protein>
    <submittedName>
        <fullName evidence="1">Uncharacterized protein</fullName>
    </submittedName>
</protein>
<dbReference type="SUPFAM" id="SSF53448">
    <property type="entry name" value="Nucleotide-diphospho-sugar transferases"/>
    <property type="match status" value="1"/>
</dbReference>
<dbReference type="AlphaFoldDB" id="A0A6C0ELS2"/>
<organism evidence="1">
    <name type="scientific">viral metagenome</name>
    <dbReference type="NCBI Taxonomy" id="1070528"/>
    <lineage>
        <taxon>unclassified sequences</taxon>
        <taxon>metagenomes</taxon>
        <taxon>organismal metagenomes</taxon>
    </lineage>
</organism>
<dbReference type="Gene3D" id="3.90.550.10">
    <property type="entry name" value="Spore Coat Polysaccharide Biosynthesis Protein SpsA, Chain A"/>
    <property type="match status" value="1"/>
</dbReference>
<dbReference type="CDD" id="cd00761">
    <property type="entry name" value="Glyco_tranf_GTA_type"/>
    <property type="match status" value="1"/>
</dbReference>
<evidence type="ECO:0000313" key="1">
    <source>
        <dbReference type="EMBL" id="QHT29988.1"/>
    </source>
</evidence>
<dbReference type="InterPro" id="IPR029044">
    <property type="entry name" value="Nucleotide-diphossugar_trans"/>
</dbReference>
<name>A0A6C0ELS2_9ZZZZ</name>
<proteinExistence type="predicted"/>
<accession>A0A6C0ELS2</accession>
<dbReference type="EMBL" id="MN738888">
    <property type="protein sequence ID" value="QHT29988.1"/>
    <property type="molecule type" value="Genomic_DNA"/>
</dbReference>